<keyword evidence="2" id="KW-1185">Reference proteome</keyword>
<evidence type="ECO:0000313" key="1">
    <source>
        <dbReference type="EMBL" id="MFB9089402.1"/>
    </source>
</evidence>
<dbReference type="RefSeq" id="WP_290286391.1">
    <property type="nucleotide sequence ID" value="NZ_JAUFQN010000019.1"/>
</dbReference>
<organism evidence="1 2">
    <name type="scientific">Flavobacterium paronense</name>
    <dbReference type="NCBI Taxonomy" id="1392775"/>
    <lineage>
        <taxon>Bacteria</taxon>
        <taxon>Pseudomonadati</taxon>
        <taxon>Bacteroidota</taxon>
        <taxon>Flavobacteriia</taxon>
        <taxon>Flavobacteriales</taxon>
        <taxon>Flavobacteriaceae</taxon>
        <taxon>Flavobacterium</taxon>
    </lineage>
</organism>
<sequence>MRLLTFLLLLPLFVHSQKFDGYVVNNANDTIHCKFFIGTHSVDEKIPYPSTVCKKVKILTDNGEKMTFKPAQIKSFFIKGTKDCDLKFVSLKEDDDQFYQELIIGKLSLYKIYFTSYGNEFSNGVIMKEGKLYKIAGFGTRKKFGWLIEDYPELYDKWINSEEYKLNQFQELVGLYNEHFKN</sequence>
<proteinExistence type="predicted"/>
<accession>A0ABV5GF58</accession>
<comment type="caution">
    <text evidence="1">The sequence shown here is derived from an EMBL/GenBank/DDBJ whole genome shotgun (WGS) entry which is preliminary data.</text>
</comment>
<gene>
    <name evidence="1" type="ORF">ACFFUU_07315</name>
</gene>
<name>A0ABV5GF58_9FLAO</name>
<protein>
    <recommendedName>
        <fullName evidence="3">YARHG domain-containing protein</fullName>
    </recommendedName>
</protein>
<dbReference type="EMBL" id="JBHMFB010000016">
    <property type="protein sequence ID" value="MFB9089402.1"/>
    <property type="molecule type" value="Genomic_DNA"/>
</dbReference>
<evidence type="ECO:0008006" key="3">
    <source>
        <dbReference type="Google" id="ProtNLM"/>
    </source>
</evidence>
<evidence type="ECO:0000313" key="2">
    <source>
        <dbReference type="Proteomes" id="UP001589576"/>
    </source>
</evidence>
<dbReference type="Proteomes" id="UP001589576">
    <property type="component" value="Unassembled WGS sequence"/>
</dbReference>
<reference evidence="1 2" key="1">
    <citation type="submission" date="2024-09" db="EMBL/GenBank/DDBJ databases">
        <authorList>
            <person name="Sun Q."/>
            <person name="Mori K."/>
        </authorList>
    </citation>
    <scope>NUCLEOTIDE SEQUENCE [LARGE SCALE GENOMIC DNA]</scope>
    <source>
        <strain evidence="1 2">CECT 8460</strain>
    </source>
</reference>